<dbReference type="AlphaFoldDB" id="A0A2K8T4K8"/>
<accession>A0A2K8T4K8</accession>
<evidence type="ECO:0000313" key="1">
    <source>
        <dbReference type="EMBL" id="AUB42523.1"/>
    </source>
</evidence>
<organism evidence="1 2">
    <name type="scientific">Nostoc flagelliforme CCNUN1</name>
    <dbReference type="NCBI Taxonomy" id="2038116"/>
    <lineage>
        <taxon>Bacteria</taxon>
        <taxon>Bacillati</taxon>
        <taxon>Cyanobacteriota</taxon>
        <taxon>Cyanophyceae</taxon>
        <taxon>Nostocales</taxon>
        <taxon>Nostocaceae</taxon>
        <taxon>Nostoc</taxon>
    </lineage>
</organism>
<name>A0A2K8T4K8_9NOSO</name>
<sequence>MIISACSLLSGYPTNLPYLKIDITAKRLPNKNIQGNP</sequence>
<keyword evidence="2" id="KW-1185">Reference proteome</keyword>
<dbReference type="KEGG" id="nfl:COO91_08663"/>
<evidence type="ECO:0000313" key="2">
    <source>
        <dbReference type="Proteomes" id="UP000232003"/>
    </source>
</evidence>
<reference evidence="1 2" key="1">
    <citation type="submission" date="2017-11" db="EMBL/GenBank/DDBJ databases">
        <title>Complete genome of a free-living desiccation-tolerant cyanobacterium and its photosynthetic adaptation to extreme terrestrial habitat.</title>
        <authorList>
            <person name="Shang J."/>
        </authorList>
    </citation>
    <scope>NUCLEOTIDE SEQUENCE [LARGE SCALE GENOMIC DNA]</scope>
    <source>
        <strain evidence="1 2">CCNUN1</strain>
    </source>
</reference>
<gene>
    <name evidence="1" type="ORF">COO91_08663</name>
</gene>
<proteinExistence type="predicted"/>
<dbReference type="EMBL" id="CP024785">
    <property type="protein sequence ID" value="AUB42523.1"/>
    <property type="molecule type" value="Genomic_DNA"/>
</dbReference>
<protein>
    <submittedName>
        <fullName evidence="1">Uncharacterized protein</fullName>
    </submittedName>
</protein>
<dbReference type="Proteomes" id="UP000232003">
    <property type="component" value="Chromosome"/>
</dbReference>